<keyword evidence="15" id="KW-1185">Reference proteome</keyword>
<feature type="domain" description="Response regulatory" evidence="11">
    <location>
        <begin position="812"/>
        <end position="922"/>
    </location>
</feature>
<evidence type="ECO:0000256" key="8">
    <source>
        <dbReference type="ARBA" id="ARBA00023012"/>
    </source>
</evidence>
<evidence type="ECO:0000259" key="11">
    <source>
        <dbReference type="PROSITE" id="PS50110"/>
    </source>
</evidence>
<dbReference type="CDD" id="cd00130">
    <property type="entry name" value="PAS"/>
    <property type="match status" value="1"/>
</dbReference>
<dbReference type="SUPFAM" id="SSF52172">
    <property type="entry name" value="CheY-like"/>
    <property type="match status" value="1"/>
</dbReference>
<dbReference type="Pfam" id="PF13185">
    <property type="entry name" value="GAF_2"/>
    <property type="match status" value="1"/>
</dbReference>
<keyword evidence="5" id="KW-0547">Nucleotide-binding</keyword>
<dbReference type="RefSeq" id="WP_145170562.1">
    <property type="nucleotide sequence ID" value="NZ_CP036525.1"/>
</dbReference>
<dbReference type="GO" id="GO:0000155">
    <property type="term" value="F:phosphorelay sensor kinase activity"/>
    <property type="evidence" value="ECO:0007669"/>
    <property type="project" value="InterPro"/>
</dbReference>
<evidence type="ECO:0000259" key="10">
    <source>
        <dbReference type="PROSITE" id="PS50109"/>
    </source>
</evidence>
<feature type="domain" description="PAC" evidence="13">
    <location>
        <begin position="506"/>
        <end position="557"/>
    </location>
</feature>
<evidence type="ECO:0000313" key="15">
    <source>
        <dbReference type="Proteomes" id="UP000318538"/>
    </source>
</evidence>
<dbReference type="SMART" id="SM00388">
    <property type="entry name" value="HisKA"/>
    <property type="match status" value="1"/>
</dbReference>
<keyword evidence="7" id="KW-0067">ATP-binding</keyword>
<keyword evidence="6" id="KW-0418">Kinase</keyword>
<dbReference type="Pfam" id="PF08447">
    <property type="entry name" value="PAS_3"/>
    <property type="match status" value="2"/>
</dbReference>
<dbReference type="Gene3D" id="1.10.287.130">
    <property type="match status" value="1"/>
</dbReference>
<dbReference type="Pfam" id="PF00512">
    <property type="entry name" value="HisKA"/>
    <property type="match status" value="1"/>
</dbReference>
<reference evidence="14 15" key="1">
    <citation type="submission" date="2019-02" db="EMBL/GenBank/DDBJ databases">
        <title>Deep-cultivation of Planctomycetes and their phenomic and genomic characterization uncovers novel biology.</title>
        <authorList>
            <person name="Wiegand S."/>
            <person name="Jogler M."/>
            <person name="Boedeker C."/>
            <person name="Pinto D."/>
            <person name="Vollmers J."/>
            <person name="Rivas-Marin E."/>
            <person name="Kohn T."/>
            <person name="Peeters S.H."/>
            <person name="Heuer A."/>
            <person name="Rast P."/>
            <person name="Oberbeckmann S."/>
            <person name="Bunk B."/>
            <person name="Jeske O."/>
            <person name="Meyerdierks A."/>
            <person name="Storesund J.E."/>
            <person name="Kallscheuer N."/>
            <person name="Luecker S."/>
            <person name="Lage O.M."/>
            <person name="Pohl T."/>
            <person name="Merkel B.J."/>
            <person name="Hornburger P."/>
            <person name="Mueller R.-W."/>
            <person name="Bruemmer F."/>
            <person name="Labrenz M."/>
            <person name="Spormann A.M."/>
            <person name="Op den Camp H."/>
            <person name="Overmann J."/>
            <person name="Amann R."/>
            <person name="Jetten M.S.M."/>
            <person name="Mascher T."/>
            <person name="Medema M.H."/>
            <person name="Devos D.P."/>
            <person name="Kaster A.-K."/>
            <person name="Ovreas L."/>
            <person name="Rohde M."/>
            <person name="Galperin M.Y."/>
            <person name="Jogler C."/>
        </authorList>
    </citation>
    <scope>NUCLEOTIDE SEQUENCE [LARGE SCALE GENOMIC DNA]</scope>
    <source>
        <strain evidence="14 15">K22_7</strain>
    </source>
</reference>
<evidence type="ECO:0000256" key="5">
    <source>
        <dbReference type="ARBA" id="ARBA00022741"/>
    </source>
</evidence>
<gene>
    <name evidence="14" type="ORF">K227x_31710</name>
</gene>
<dbReference type="EMBL" id="CP036525">
    <property type="protein sequence ID" value="QDT04775.1"/>
    <property type="molecule type" value="Genomic_DNA"/>
</dbReference>
<dbReference type="InterPro" id="IPR001610">
    <property type="entry name" value="PAC"/>
</dbReference>
<comment type="catalytic activity">
    <reaction evidence="1">
        <text>ATP + protein L-histidine = ADP + protein N-phospho-L-histidine.</text>
        <dbReference type="EC" id="2.7.13.3"/>
    </reaction>
</comment>
<accession>A0A517NCB2</accession>
<evidence type="ECO:0000256" key="1">
    <source>
        <dbReference type="ARBA" id="ARBA00000085"/>
    </source>
</evidence>
<dbReference type="InterPro" id="IPR003661">
    <property type="entry name" value="HisK_dim/P_dom"/>
</dbReference>
<evidence type="ECO:0000256" key="4">
    <source>
        <dbReference type="ARBA" id="ARBA00022679"/>
    </source>
</evidence>
<dbReference type="InterPro" id="IPR003594">
    <property type="entry name" value="HATPase_dom"/>
</dbReference>
<dbReference type="NCBIfam" id="TIGR00229">
    <property type="entry name" value="sensory_box"/>
    <property type="match status" value="2"/>
</dbReference>
<dbReference type="SUPFAM" id="SSF55781">
    <property type="entry name" value="GAF domain-like"/>
    <property type="match status" value="1"/>
</dbReference>
<dbReference type="SUPFAM" id="SSF55785">
    <property type="entry name" value="PYP-like sensor domain (PAS domain)"/>
    <property type="match status" value="3"/>
</dbReference>
<dbReference type="InterPro" id="IPR011006">
    <property type="entry name" value="CheY-like_superfamily"/>
</dbReference>
<dbReference type="InterPro" id="IPR005467">
    <property type="entry name" value="His_kinase_dom"/>
</dbReference>
<feature type="domain" description="Histidine kinase" evidence="10">
    <location>
        <begin position="570"/>
        <end position="792"/>
    </location>
</feature>
<evidence type="ECO:0000256" key="9">
    <source>
        <dbReference type="PROSITE-ProRule" id="PRU00169"/>
    </source>
</evidence>
<dbReference type="SMART" id="SM00387">
    <property type="entry name" value="HATPase_c"/>
    <property type="match status" value="1"/>
</dbReference>
<dbReference type="Gene3D" id="3.30.565.10">
    <property type="entry name" value="Histidine kinase-like ATPase, C-terminal domain"/>
    <property type="match status" value="1"/>
</dbReference>
<dbReference type="SMART" id="SM00448">
    <property type="entry name" value="REC"/>
    <property type="match status" value="1"/>
</dbReference>
<dbReference type="InterPro" id="IPR035965">
    <property type="entry name" value="PAS-like_dom_sf"/>
</dbReference>
<dbReference type="PROSITE" id="PS50113">
    <property type="entry name" value="PAC"/>
    <property type="match status" value="1"/>
</dbReference>
<dbReference type="InterPro" id="IPR001789">
    <property type="entry name" value="Sig_transdc_resp-reg_receiver"/>
</dbReference>
<dbReference type="SMART" id="SM00065">
    <property type="entry name" value="GAF"/>
    <property type="match status" value="1"/>
</dbReference>
<evidence type="ECO:0000259" key="13">
    <source>
        <dbReference type="PROSITE" id="PS50113"/>
    </source>
</evidence>
<dbReference type="CDD" id="cd00082">
    <property type="entry name" value="HisKA"/>
    <property type="match status" value="1"/>
</dbReference>
<dbReference type="Gene3D" id="3.40.50.2300">
    <property type="match status" value="1"/>
</dbReference>
<dbReference type="InterPro" id="IPR000014">
    <property type="entry name" value="PAS"/>
</dbReference>
<keyword evidence="3 9" id="KW-0597">Phosphoprotein</keyword>
<dbReference type="PROSITE" id="PS50112">
    <property type="entry name" value="PAS"/>
    <property type="match status" value="1"/>
</dbReference>
<dbReference type="InterPro" id="IPR000700">
    <property type="entry name" value="PAS-assoc_C"/>
</dbReference>
<dbReference type="PROSITE" id="PS50109">
    <property type="entry name" value="HIS_KIN"/>
    <property type="match status" value="1"/>
</dbReference>
<feature type="modified residue" description="4-aspartylphosphate" evidence="9">
    <location>
        <position position="863"/>
    </location>
</feature>
<keyword evidence="4" id="KW-0808">Transferase</keyword>
<protein>
    <recommendedName>
        <fullName evidence="2">histidine kinase</fullName>
        <ecNumber evidence="2">2.7.13.3</ecNumber>
    </recommendedName>
</protein>
<evidence type="ECO:0000256" key="3">
    <source>
        <dbReference type="ARBA" id="ARBA00022553"/>
    </source>
</evidence>
<feature type="domain" description="PAS" evidence="12">
    <location>
        <begin position="311"/>
        <end position="354"/>
    </location>
</feature>
<dbReference type="OrthoDB" id="5287556at2"/>
<evidence type="ECO:0000256" key="7">
    <source>
        <dbReference type="ARBA" id="ARBA00022840"/>
    </source>
</evidence>
<dbReference type="PROSITE" id="PS50110">
    <property type="entry name" value="RESPONSE_REGULATORY"/>
    <property type="match status" value="1"/>
</dbReference>
<dbReference type="Gene3D" id="2.10.70.100">
    <property type="match status" value="1"/>
</dbReference>
<dbReference type="PRINTS" id="PR00344">
    <property type="entry name" value="BCTRLSENSOR"/>
</dbReference>
<evidence type="ECO:0000256" key="6">
    <source>
        <dbReference type="ARBA" id="ARBA00022777"/>
    </source>
</evidence>
<dbReference type="Proteomes" id="UP000318538">
    <property type="component" value="Chromosome"/>
</dbReference>
<dbReference type="EC" id="2.7.13.3" evidence="2"/>
<keyword evidence="8" id="KW-0902">Two-component regulatory system</keyword>
<dbReference type="InterPro" id="IPR003018">
    <property type="entry name" value="GAF"/>
</dbReference>
<dbReference type="Pfam" id="PF02518">
    <property type="entry name" value="HATPase_c"/>
    <property type="match status" value="1"/>
</dbReference>
<dbReference type="InterPro" id="IPR029016">
    <property type="entry name" value="GAF-like_dom_sf"/>
</dbReference>
<dbReference type="Pfam" id="PF00989">
    <property type="entry name" value="PAS"/>
    <property type="match status" value="1"/>
</dbReference>
<organism evidence="14 15">
    <name type="scientific">Rubripirellula lacrimiformis</name>
    <dbReference type="NCBI Taxonomy" id="1930273"/>
    <lineage>
        <taxon>Bacteria</taxon>
        <taxon>Pseudomonadati</taxon>
        <taxon>Planctomycetota</taxon>
        <taxon>Planctomycetia</taxon>
        <taxon>Pirellulales</taxon>
        <taxon>Pirellulaceae</taxon>
        <taxon>Rubripirellula</taxon>
    </lineage>
</organism>
<dbReference type="AlphaFoldDB" id="A0A517NCB2"/>
<dbReference type="Gene3D" id="3.30.450.20">
    <property type="entry name" value="PAS domain"/>
    <property type="match status" value="3"/>
</dbReference>
<dbReference type="SUPFAM" id="SSF47384">
    <property type="entry name" value="Homodimeric domain of signal transducing histidine kinase"/>
    <property type="match status" value="1"/>
</dbReference>
<dbReference type="Pfam" id="PF00072">
    <property type="entry name" value="Response_reg"/>
    <property type="match status" value="1"/>
</dbReference>
<dbReference type="KEGG" id="rlc:K227x_31710"/>
<dbReference type="GO" id="GO:0005524">
    <property type="term" value="F:ATP binding"/>
    <property type="evidence" value="ECO:0007669"/>
    <property type="project" value="UniProtKB-KW"/>
</dbReference>
<evidence type="ECO:0000256" key="2">
    <source>
        <dbReference type="ARBA" id="ARBA00012438"/>
    </source>
</evidence>
<dbReference type="Gene3D" id="3.30.450.40">
    <property type="match status" value="1"/>
</dbReference>
<dbReference type="SMART" id="SM00091">
    <property type="entry name" value="PAS"/>
    <property type="match status" value="3"/>
</dbReference>
<dbReference type="PANTHER" id="PTHR43065">
    <property type="entry name" value="SENSOR HISTIDINE KINASE"/>
    <property type="match status" value="1"/>
</dbReference>
<dbReference type="PANTHER" id="PTHR43065:SF46">
    <property type="entry name" value="C4-DICARBOXYLATE TRANSPORT SENSOR PROTEIN DCTB"/>
    <property type="match status" value="1"/>
</dbReference>
<dbReference type="InterPro" id="IPR036097">
    <property type="entry name" value="HisK_dim/P_sf"/>
</dbReference>
<dbReference type="InterPro" id="IPR004358">
    <property type="entry name" value="Sig_transdc_His_kin-like_C"/>
</dbReference>
<dbReference type="SMART" id="SM00086">
    <property type="entry name" value="PAC"/>
    <property type="match status" value="3"/>
</dbReference>
<sequence length="924" mass="102491">MVDGKESSDSSITNDVSNSIFLAQAEELTALGCFEWDIRSNHVRWSDGLYRIYGLDPNDFEATLESFVERVVPEDRERVQLSIHHAIQTCGVFENIERVLHSSGQIRVIESRGQVLADGDGNPAKLVGVCRDVTNRVEGQKAQAWQIDGLKLLALSAGTTLVSRPQEEWVSLFRDIANHLGCDGFASFEFSDDQLSLLVAEGFSNVALDQMQHLKLGQQMFGLCASTQRLLYAPSDQLKSIPEASCLWESGFRMFVGVPLIVDDRLLGVMSFVSRRLTRLNDSQLDFVQTVGQLVASAIGQKVLAEQIKENENYFRAIFDSTADALISLDHNGGILDVNREACRSLGYTASELMQLHFHDVVDELPAPFADGFDSLVGKTPRLVSGRHRRKDGTTFSVEIRINAIDYRGVKSYLAAIRDTTERLEYESQRRRAEDTSRLVLEHAKMVTWEADPTTLHFQFLSGSCVELLGFPNPDWLQPGFWAARIHPNDVDAVSERIKLSKHDVQRIDFRMMHQNGEYIWIEAIVEAVVECDQITLLRGVLSNINFRKSMEDKLRHTQKMEAIGRLAGGVAHDFNNLLTVINTYAEILLIRGQSDPENVESLKAIQDAVLRAQGLTNQLLMFGRNSVNLQVPLNLNSVVESSERLLKRLIGEDIRLTTNLHAKLPNVLAVPSHLDQVIVNLAVNARDAMPHGGSLHLETDVTTVDEGVLVFDDLVVGDYVELRVTDTGCGIADDVRPMVFEPFFSTKPVGQGSGLGLSVVYGVIREAGGAILVESAPRKGAEFRILLPVSEQVPKATRRETVQKPSGGTERVLLVEDDPAVRLAASSAFRLHGYEVVEASSGVEAMELAEEHNGDFAILVSDIVMPHMGGLELADKICKRFPNVKVLCVSGYSDASLRRKYPFLQKPFTVHGLLNKTRELLDG</sequence>
<dbReference type="SUPFAM" id="SSF55874">
    <property type="entry name" value="ATPase domain of HSP90 chaperone/DNA topoisomerase II/histidine kinase"/>
    <property type="match status" value="1"/>
</dbReference>
<dbReference type="InterPro" id="IPR013655">
    <property type="entry name" value="PAS_fold_3"/>
</dbReference>
<dbReference type="GO" id="GO:0006355">
    <property type="term" value="P:regulation of DNA-templated transcription"/>
    <property type="evidence" value="ECO:0007669"/>
    <property type="project" value="InterPro"/>
</dbReference>
<name>A0A517NCB2_9BACT</name>
<evidence type="ECO:0000259" key="12">
    <source>
        <dbReference type="PROSITE" id="PS50112"/>
    </source>
</evidence>
<dbReference type="InterPro" id="IPR036890">
    <property type="entry name" value="HATPase_C_sf"/>
</dbReference>
<proteinExistence type="predicted"/>
<dbReference type="InterPro" id="IPR013767">
    <property type="entry name" value="PAS_fold"/>
</dbReference>
<evidence type="ECO:0000313" key="14">
    <source>
        <dbReference type="EMBL" id="QDT04775.1"/>
    </source>
</evidence>